<keyword evidence="2" id="KW-1185">Reference proteome</keyword>
<organism evidence="1 2">
    <name type="scientific">Thelephora ganbajun</name>
    <name type="common">Ganba fungus</name>
    <dbReference type="NCBI Taxonomy" id="370292"/>
    <lineage>
        <taxon>Eukaryota</taxon>
        <taxon>Fungi</taxon>
        <taxon>Dikarya</taxon>
        <taxon>Basidiomycota</taxon>
        <taxon>Agaricomycotina</taxon>
        <taxon>Agaricomycetes</taxon>
        <taxon>Thelephorales</taxon>
        <taxon>Thelephoraceae</taxon>
        <taxon>Thelephora</taxon>
    </lineage>
</organism>
<reference evidence="1" key="2">
    <citation type="journal article" date="2020" name="Nat. Commun.">
        <title>Large-scale genome sequencing of mycorrhizal fungi provides insights into the early evolution of symbiotic traits.</title>
        <authorList>
            <person name="Miyauchi S."/>
            <person name="Kiss E."/>
            <person name="Kuo A."/>
            <person name="Drula E."/>
            <person name="Kohler A."/>
            <person name="Sanchez-Garcia M."/>
            <person name="Morin E."/>
            <person name="Andreopoulos B."/>
            <person name="Barry K.W."/>
            <person name="Bonito G."/>
            <person name="Buee M."/>
            <person name="Carver A."/>
            <person name="Chen C."/>
            <person name="Cichocki N."/>
            <person name="Clum A."/>
            <person name="Culley D."/>
            <person name="Crous P.W."/>
            <person name="Fauchery L."/>
            <person name="Girlanda M."/>
            <person name="Hayes R.D."/>
            <person name="Keri Z."/>
            <person name="LaButti K."/>
            <person name="Lipzen A."/>
            <person name="Lombard V."/>
            <person name="Magnuson J."/>
            <person name="Maillard F."/>
            <person name="Murat C."/>
            <person name="Nolan M."/>
            <person name="Ohm R.A."/>
            <person name="Pangilinan J."/>
            <person name="Pereira M.F."/>
            <person name="Perotto S."/>
            <person name="Peter M."/>
            <person name="Pfister S."/>
            <person name="Riley R."/>
            <person name="Sitrit Y."/>
            <person name="Stielow J.B."/>
            <person name="Szollosi G."/>
            <person name="Zifcakova L."/>
            <person name="Stursova M."/>
            <person name="Spatafora J.W."/>
            <person name="Tedersoo L."/>
            <person name="Vaario L.M."/>
            <person name="Yamada A."/>
            <person name="Yan M."/>
            <person name="Wang P."/>
            <person name="Xu J."/>
            <person name="Bruns T."/>
            <person name="Baldrian P."/>
            <person name="Vilgalys R."/>
            <person name="Dunand C."/>
            <person name="Henrissat B."/>
            <person name="Grigoriev I.V."/>
            <person name="Hibbett D."/>
            <person name="Nagy L.G."/>
            <person name="Martin F.M."/>
        </authorList>
    </citation>
    <scope>NUCLEOTIDE SEQUENCE</scope>
    <source>
        <strain evidence="1">P2</strain>
    </source>
</reference>
<gene>
    <name evidence="1" type="ORF">BDM02DRAFT_3212847</name>
</gene>
<accession>A0ACB6Z474</accession>
<comment type="caution">
    <text evidence="1">The sequence shown here is derived from an EMBL/GenBank/DDBJ whole genome shotgun (WGS) entry which is preliminary data.</text>
</comment>
<evidence type="ECO:0000313" key="1">
    <source>
        <dbReference type="EMBL" id="KAF9644455.1"/>
    </source>
</evidence>
<reference evidence="1" key="1">
    <citation type="submission" date="2019-10" db="EMBL/GenBank/DDBJ databases">
        <authorList>
            <consortium name="DOE Joint Genome Institute"/>
            <person name="Kuo A."/>
            <person name="Miyauchi S."/>
            <person name="Kiss E."/>
            <person name="Drula E."/>
            <person name="Kohler A."/>
            <person name="Sanchez-Garcia M."/>
            <person name="Andreopoulos B."/>
            <person name="Barry K.W."/>
            <person name="Bonito G."/>
            <person name="Buee M."/>
            <person name="Carver A."/>
            <person name="Chen C."/>
            <person name="Cichocki N."/>
            <person name="Clum A."/>
            <person name="Culley D."/>
            <person name="Crous P.W."/>
            <person name="Fauchery L."/>
            <person name="Girlanda M."/>
            <person name="Hayes R."/>
            <person name="Keri Z."/>
            <person name="Labutti K."/>
            <person name="Lipzen A."/>
            <person name="Lombard V."/>
            <person name="Magnuson J."/>
            <person name="Maillard F."/>
            <person name="Morin E."/>
            <person name="Murat C."/>
            <person name="Nolan M."/>
            <person name="Ohm R."/>
            <person name="Pangilinan J."/>
            <person name="Pereira M."/>
            <person name="Perotto S."/>
            <person name="Peter M."/>
            <person name="Riley R."/>
            <person name="Sitrit Y."/>
            <person name="Stielow B."/>
            <person name="Szollosi G."/>
            <person name="Zifcakova L."/>
            <person name="Stursova M."/>
            <person name="Spatafora J.W."/>
            <person name="Tedersoo L."/>
            <person name="Vaario L.-M."/>
            <person name="Yamada A."/>
            <person name="Yan M."/>
            <person name="Wang P."/>
            <person name="Xu J."/>
            <person name="Bruns T."/>
            <person name="Baldrian P."/>
            <person name="Vilgalys R."/>
            <person name="Henrissat B."/>
            <person name="Grigoriev I.V."/>
            <person name="Hibbett D."/>
            <person name="Nagy L.G."/>
            <person name="Martin F.M."/>
        </authorList>
    </citation>
    <scope>NUCLEOTIDE SEQUENCE</scope>
    <source>
        <strain evidence="1">P2</strain>
    </source>
</reference>
<sequence length="579" mass="64464">MTTAIYNVAYPNPSLHRLYRLCQCSIDSRTNMKDLLSQLGEQYLDDKDLKRATLWKATDLKLKITDVHDESMQKVHDWIHKKGEDARLPTGIPLIDIVALTKEIEEAAEGDVGELRYVKAREGLHQAIKGTLSPSETVKNAAAVKEAVYNSGGPRYGRPSDRFGPPTALFSEPLALLKYDLEHLESFAPDCRILNPTFELVVTATDFFDDESKREAALKPILRGLLGGQSEWQKSIADGAAKPDGVWLESSLVYLIVELKNEPGLEGDPFLQGLAVYGKIITQDKYAKFFKRSNLPVILLAISGNRLVVSTAVFTDTIYADELLSIRLQLGFHASDNVSYVARVFMAINKSMERLRELYKNLLWPSPTADPPGLIEFPKLEFFCKVNQADGAELSVIDEENQRHATYLARMETETETQVVFVKFAAKYNEGAHRLLANQNPPLAPALYFCARVVGDMYMVVMEYMPKSKGQSIGSRSSTDGLPPPAVVLRDVSKGLDLLHERNLVFGDLRETNLLYLAGDGGQVLFVDFGGVGRDGMDKYSACLNPGAGLGVDRGQVMEKVHDRQNLGRLMERLSRRMS</sequence>
<protein>
    <submittedName>
        <fullName evidence="1">Uncharacterized protein</fullName>
    </submittedName>
</protein>
<dbReference type="Proteomes" id="UP000886501">
    <property type="component" value="Unassembled WGS sequence"/>
</dbReference>
<proteinExistence type="predicted"/>
<dbReference type="EMBL" id="MU118138">
    <property type="protein sequence ID" value="KAF9644455.1"/>
    <property type="molecule type" value="Genomic_DNA"/>
</dbReference>
<name>A0ACB6Z474_THEGA</name>
<evidence type="ECO:0000313" key="2">
    <source>
        <dbReference type="Proteomes" id="UP000886501"/>
    </source>
</evidence>